<dbReference type="AlphaFoldDB" id="A0A177DAW2"/>
<gene>
    <name evidence="3" type="ORF">AA0117_g1624</name>
    <name evidence="2" type="ORF">CC77DRAFT_1024227</name>
</gene>
<evidence type="ECO:0000313" key="2">
    <source>
        <dbReference type="EMBL" id="OAG16347.1"/>
    </source>
</evidence>
<keyword evidence="1" id="KW-0732">Signal</keyword>
<evidence type="ECO:0000313" key="3">
    <source>
        <dbReference type="EMBL" id="RYN84655.1"/>
    </source>
</evidence>
<protein>
    <submittedName>
        <fullName evidence="2">Uncharacterized protein</fullName>
    </submittedName>
</protein>
<reference evidence="2 4" key="1">
    <citation type="submission" date="2016-05" db="EMBL/GenBank/DDBJ databases">
        <title>Comparative analysis of secretome profiles of manganese(II)-oxidizing ascomycete fungi.</title>
        <authorList>
            <consortium name="DOE Joint Genome Institute"/>
            <person name="Zeiner C.A."/>
            <person name="Purvine S.O."/>
            <person name="Zink E.M."/>
            <person name="Wu S."/>
            <person name="Pasa-Tolic L."/>
            <person name="Chaput D.L."/>
            <person name="Haridas S."/>
            <person name="Grigoriev I.V."/>
            <person name="Santelli C.M."/>
            <person name="Hansel C.M."/>
        </authorList>
    </citation>
    <scope>NUCLEOTIDE SEQUENCE [LARGE SCALE GENOMIC DNA]</scope>
    <source>
        <strain evidence="2 4">SRC1lrK2f</strain>
    </source>
</reference>
<dbReference type="Proteomes" id="UP000077248">
    <property type="component" value="Unassembled WGS sequence"/>
</dbReference>
<dbReference type="GeneID" id="29111425"/>
<dbReference type="EMBL" id="PDXD01000001">
    <property type="protein sequence ID" value="RYN84655.1"/>
    <property type="molecule type" value="Genomic_DNA"/>
</dbReference>
<organism evidence="2 4">
    <name type="scientific">Alternaria alternata</name>
    <name type="common">Alternaria rot fungus</name>
    <name type="synonym">Torula alternata</name>
    <dbReference type="NCBI Taxonomy" id="5599"/>
    <lineage>
        <taxon>Eukaryota</taxon>
        <taxon>Fungi</taxon>
        <taxon>Dikarya</taxon>
        <taxon>Ascomycota</taxon>
        <taxon>Pezizomycotina</taxon>
        <taxon>Dothideomycetes</taxon>
        <taxon>Pleosporomycetidae</taxon>
        <taxon>Pleosporales</taxon>
        <taxon>Pleosporineae</taxon>
        <taxon>Pleosporaceae</taxon>
        <taxon>Alternaria</taxon>
        <taxon>Alternaria sect. Alternaria</taxon>
        <taxon>Alternaria alternata complex</taxon>
    </lineage>
</organism>
<sequence>MQPLRILSSVLLSLTLATASPVPDSAVQISDNAQMLGRNMCLYSGDQIKACSGDGAGVCCTGDLKCPSGGGCAAAGVCYYNC</sequence>
<dbReference type="KEGG" id="aalt:CC77DRAFT_1024227"/>
<name>A0A177DAW2_ALTAL</name>
<reference evidence="5" key="2">
    <citation type="journal article" date="2019" name="bioRxiv">
        <title>Genomics, evolutionary history and diagnostics of the Alternaria alternata species group including apple and Asian pear pathotypes.</title>
        <authorList>
            <person name="Armitage A.D."/>
            <person name="Cockerton H.M."/>
            <person name="Sreenivasaprasad S."/>
            <person name="Woodhall J.W."/>
            <person name="Lane C.R."/>
            <person name="Harrison R.J."/>
            <person name="Clarkson J.P."/>
        </authorList>
    </citation>
    <scope>NUCLEOTIDE SEQUENCE [LARGE SCALE GENOMIC DNA]</scope>
    <source>
        <strain evidence="5">FERA 1177</strain>
    </source>
</reference>
<feature type="chain" id="PRO_5040569644" evidence="1">
    <location>
        <begin position="20"/>
        <end position="82"/>
    </location>
</feature>
<dbReference type="Proteomes" id="UP000291422">
    <property type="component" value="Unassembled WGS sequence"/>
</dbReference>
<reference evidence="3" key="3">
    <citation type="journal article" date="2019" name="J. ISSAAS">
        <title>Genomics, evolutionary history and diagnostics of the Alternaria alternata species group including apple and Asian pear pathotypes.</title>
        <authorList>
            <person name="Armitage A.D."/>
            <person name="Cockerton H.M."/>
            <person name="Sreenivasaprasad S."/>
            <person name="Woodhall J."/>
            <person name="Lane C."/>
            <person name="Harrison R.J."/>
            <person name="Clarkson J.P."/>
        </authorList>
    </citation>
    <scope>NUCLEOTIDE SEQUENCE</scope>
    <source>
        <strain evidence="3">FERA 1177</strain>
    </source>
</reference>
<evidence type="ECO:0000313" key="5">
    <source>
        <dbReference type="Proteomes" id="UP000291422"/>
    </source>
</evidence>
<dbReference type="RefSeq" id="XP_018381768.1">
    <property type="nucleotide sequence ID" value="XM_018525831.1"/>
</dbReference>
<evidence type="ECO:0000313" key="4">
    <source>
        <dbReference type="Proteomes" id="UP000077248"/>
    </source>
</evidence>
<dbReference type="VEuPathDB" id="FungiDB:CC77DRAFT_1024227"/>
<accession>A0A177DAW2</accession>
<evidence type="ECO:0000256" key="1">
    <source>
        <dbReference type="SAM" id="SignalP"/>
    </source>
</evidence>
<dbReference type="EMBL" id="KV441490">
    <property type="protein sequence ID" value="OAG16347.1"/>
    <property type="molecule type" value="Genomic_DNA"/>
</dbReference>
<feature type="signal peptide" evidence="1">
    <location>
        <begin position="1"/>
        <end position="19"/>
    </location>
</feature>
<proteinExistence type="predicted"/>
<keyword evidence="4" id="KW-1185">Reference proteome</keyword>